<dbReference type="SMART" id="SM00248">
    <property type="entry name" value="ANK"/>
    <property type="match status" value="4"/>
</dbReference>
<feature type="transmembrane region" description="Helical" evidence="15">
    <location>
        <begin position="721"/>
        <end position="740"/>
    </location>
</feature>
<keyword evidence="4" id="KW-0964">Secreted</keyword>
<evidence type="ECO:0000256" key="13">
    <source>
        <dbReference type="SAM" id="Coils"/>
    </source>
</evidence>
<dbReference type="InterPro" id="IPR001623">
    <property type="entry name" value="DnaJ_domain"/>
</dbReference>
<feature type="repeat" description="ANK" evidence="12">
    <location>
        <begin position="1654"/>
        <end position="1686"/>
    </location>
</feature>
<evidence type="ECO:0000256" key="7">
    <source>
        <dbReference type="ARBA" id="ARBA00022699"/>
    </source>
</evidence>
<evidence type="ECO:0008006" key="18">
    <source>
        <dbReference type="Google" id="ProtNLM"/>
    </source>
</evidence>
<keyword evidence="5" id="KW-1052">Target cell membrane</keyword>
<evidence type="ECO:0000256" key="2">
    <source>
        <dbReference type="ARBA" id="ARBA00004613"/>
    </source>
</evidence>
<feature type="compositionally biased region" description="Low complexity" evidence="14">
    <location>
        <begin position="855"/>
        <end position="870"/>
    </location>
</feature>
<keyword evidence="8" id="KW-0677">Repeat</keyword>
<dbReference type="SUPFAM" id="SSF48403">
    <property type="entry name" value="Ankyrin repeat"/>
    <property type="match status" value="1"/>
</dbReference>
<feature type="transmembrane region" description="Helical" evidence="15">
    <location>
        <begin position="799"/>
        <end position="818"/>
    </location>
</feature>
<evidence type="ECO:0000256" key="5">
    <source>
        <dbReference type="ARBA" id="ARBA00022537"/>
    </source>
</evidence>
<evidence type="ECO:0000256" key="14">
    <source>
        <dbReference type="SAM" id="MobiDB-lite"/>
    </source>
</evidence>
<keyword evidence="15" id="KW-1133">Transmembrane helix</keyword>
<evidence type="ECO:0000256" key="12">
    <source>
        <dbReference type="PROSITE-ProRule" id="PRU00023"/>
    </source>
</evidence>
<keyword evidence="10 12" id="KW-0040">ANK repeat</keyword>
<feature type="coiled-coil region" evidence="13">
    <location>
        <begin position="581"/>
        <end position="608"/>
    </location>
</feature>
<feature type="repeat" description="ANK" evidence="12">
    <location>
        <begin position="1586"/>
        <end position="1618"/>
    </location>
</feature>
<evidence type="ECO:0000313" key="16">
    <source>
        <dbReference type="EMBL" id="GFQ95220.1"/>
    </source>
</evidence>
<evidence type="ECO:0000256" key="8">
    <source>
        <dbReference type="ARBA" id="ARBA00022737"/>
    </source>
</evidence>
<dbReference type="EMBL" id="BMAO01014470">
    <property type="protein sequence ID" value="GFQ95220.1"/>
    <property type="molecule type" value="Genomic_DNA"/>
</dbReference>
<comment type="caution">
    <text evidence="16">The sequence shown here is derived from an EMBL/GenBank/DDBJ whole genome shotgun (WGS) entry which is preliminary data.</text>
</comment>
<dbReference type="PROSITE" id="PS50297">
    <property type="entry name" value="ANK_REP_REGION"/>
    <property type="match status" value="4"/>
</dbReference>
<dbReference type="Proteomes" id="UP000887116">
    <property type="component" value="Unassembled WGS sequence"/>
</dbReference>
<dbReference type="InterPro" id="IPR036869">
    <property type="entry name" value="J_dom_sf"/>
</dbReference>
<keyword evidence="6" id="KW-0800">Toxin</keyword>
<gene>
    <name evidence="16" type="primary">ASM33_01915</name>
    <name evidence="16" type="ORF">TNCT_95321</name>
</gene>
<evidence type="ECO:0000256" key="4">
    <source>
        <dbReference type="ARBA" id="ARBA00022525"/>
    </source>
</evidence>
<evidence type="ECO:0000313" key="17">
    <source>
        <dbReference type="Proteomes" id="UP000887116"/>
    </source>
</evidence>
<dbReference type="PANTHER" id="PTHR24126">
    <property type="entry name" value="ANKYRIN REPEAT, PH AND SEC7 DOMAIN CONTAINING PROTEIN SECG-RELATED"/>
    <property type="match status" value="1"/>
</dbReference>
<dbReference type="GO" id="GO:0044231">
    <property type="term" value="C:host cell presynaptic membrane"/>
    <property type="evidence" value="ECO:0007669"/>
    <property type="project" value="UniProtKB-KW"/>
</dbReference>
<feature type="repeat" description="ANK" evidence="12">
    <location>
        <begin position="1619"/>
        <end position="1651"/>
    </location>
</feature>
<dbReference type="OrthoDB" id="8340133at2759"/>
<organism evidence="16 17">
    <name type="scientific">Trichonephila clavata</name>
    <name type="common">Joro spider</name>
    <name type="synonym">Nephila clavata</name>
    <dbReference type="NCBI Taxonomy" id="2740835"/>
    <lineage>
        <taxon>Eukaryota</taxon>
        <taxon>Metazoa</taxon>
        <taxon>Ecdysozoa</taxon>
        <taxon>Arthropoda</taxon>
        <taxon>Chelicerata</taxon>
        <taxon>Arachnida</taxon>
        <taxon>Araneae</taxon>
        <taxon>Araneomorphae</taxon>
        <taxon>Entelegynae</taxon>
        <taxon>Araneoidea</taxon>
        <taxon>Nephilidae</taxon>
        <taxon>Trichonephila</taxon>
    </lineage>
</organism>
<feature type="compositionally biased region" description="Polar residues" evidence="14">
    <location>
        <begin position="829"/>
        <end position="845"/>
    </location>
</feature>
<evidence type="ECO:0000256" key="9">
    <source>
        <dbReference type="ARBA" id="ARBA00023028"/>
    </source>
</evidence>
<evidence type="ECO:0000256" key="1">
    <source>
        <dbReference type="ARBA" id="ARBA00004175"/>
    </source>
</evidence>
<feature type="repeat" description="ANK" evidence="12">
    <location>
        <begin position="1687"/>
        <end position="1719"/>
    </location>
</feature>
<evidence type="ECO:0000256" key="15">
    <source>
        <dbReference type="SAM" id="Phobius"/>
    </source>
</evidence>
<comment type="subcellular location">
    <subcellularLocation>
        <location evidence="2">Secreted</location>
    </subcellularLocation>
    <subcellularLocation>
        <location evidence="1">Target cell membrane</location>
    </subcellularLocation>
</comment>
<reference evidence="16" key="1">
    <citation type="submission" date="2020-07" db="EMBL/GenBank/DDBJ databases">
        <title>Multicomponent nature underlies the extraordinary mechanical properties of spider dragline silk.</title>
        <authorList>
            <person name="Kono N."/>
            <person name="Nakamura H."/>
            <person name="Mori M."/>
            <person name="Yoshida Y."/>
            <person name="Ohtoshi R."/>
            <person name="Malay A.D."/>
            <person name="Moran D.A.P."/>
            <person name="Tomita M."/>
            <person name="Numata K."/>
            <person name="Arakawa K."/>
        </authorList>
    </citation>
    <scope>NUCLEOTIDE SEQUENCE</scope>
</reference>
<protein>
    <recommendedName>
        <fullName evidence="18">Ankyrin repeat protein</fullName>
    </recommendedName>
</protein>
<accession>A0A8X6J7K7</accession>
<dbReference type="GO" id="GO:0005576">
    <property type="term" value="C:extracellular region"/>
    <property type="evidence" value="ECO:0007669"/>
    <property type="project" value="UniProtKB-SubCell"/>
</dbReference>
<feature type="region of interest" description="Disordered" evidence="14">
    <location>
        <begin position="1322"/>
        <end position="1356"/>
    </location>
</feature>
<evidence type="ECO:0000256" key="6">
    <source>
        <dbReference type="ARBA" id="ARBA00022656"/>
    </source>
</evidence>
<dbReference type="Gene3D" id="1.25.40.20">
    <property type="entry name" value="Ankyrin repeat-containing domain"/>
    <property type="match status" value="2"/>
</dbReference>
<feature type="region of interest" description="Disordered" evidence="14">
    <location>
        <begin position="829"/>
        <end position="896"/>
    </location>
</feature>
<dbReference type="GO" id="GO:0044218">
    <property type="term" value="C:other organism cell membrane"/>
    <property type="evidence" value="ECO:0007669"/>
    <property type="project" value="UniProtKB-KW"/>
</dbReference>
<name>A0A8X6J7K7_TRICU</name>
<keyword evidence="17" id="KW-1185">Reference proteome</keyword>
<keyword evidence="15" id="KW-0472">Membrane</keyword>
<keyword evidence="9" id="KW-0638">Presynaptic neurotoxin</keyword>
<keyword evidence="11" id="KW-1053">Target membrane</keyword>
<dbReference type="GO" id="GO:0090729">
    <property type="term" value="F:toxin activity"/>
    <property type="evidence" value="ECO:0007669"/>
    <property type="project" value="UniProtKB-KW"/>
</dbReference>
<keyword evidence="7" id="KW-0528">Neurotoxin</keyword>
<dbReference type="PRINTS" id="PR01415">
    <property type="entry name" value="ANKYRIN"/>
</dbReference>
<keyword evidence="3" id="KW-0268">Exocytosis</keyword>
<evidence type="ECO:0000256" key="11">
    <source>
        <dbReference type="ARBA" id="ARBA00023298"/>
    </source>
</evidence>
<proteinExistence type="predicted"/>
<feature type="compositionally biased region" description="Low complexity" evidence="14">
    <location>
        <begin position="1329"/>
        <end position="1349"/>
    </location>
</feature>
<evidence type="ECO:0000256" key="10">
    <source>
        <dbReference type="ARBA" id="ARBA00023043"/>
    </source>
</evidence>
<keyword evidence="15" id="KW-0812">Transmembrane</keyword>
<dbReference type="Gene3D" id="1.10.287.110">
    <property type="entry name" value="DnaJ domain"/>
    <property type="match status" value="1"/>
</dbReference>
<dbReference type="InterPro" id="IPR002110">
    <property type="entry name" value="Ankyrin_rpt"/>
</dbReference>
<evidence type="ECO:0000256" key="3">
    <source>
        <dbReference type="ARBA" id="ARBA00022483"/>
    </source>
</evidence>
<dbReference type="GO" id="GO:0006887">
    <property type="term" value="P:exocytosis"/>
    <property type="evidence" value="ECO:0007669"/>
    <property type="project" value="UniProtKB-KW"/>
</dbReference>
<dbReference type="InterPro" id="IPR036770">
    <property type="entry name" value="Ankyrin_rpt-contain_sf"/>
</dbReference>
<sequence>MGFLDNLDNAKKFEDKVMEAIDKHDARLVQILLGPRYCQLWQYWLIRAIFNHDILSVSRMTECEFPLAVTEKQLKALEGKSNIDYNEFRNIQEQEKKEYNEKVRVFYEHDRTSRIQNQENARLEAASFSGSILQRYEERNENCHVKSSIESAINTNLIEECAAMIEKVSIEHEERIKGANSVVDLRDALIKEKERLEDTKERLSSQLVKVKSDVIDKMRDGKFLDKAIVKSMYVRLLDYYLKNDNLKNSLLSEYVGKEQIAKELLLKNRYVESGFGEYIDHAIEKVKKETNKGKKEELLDIVRILAVNGAHSDTLQRVFISTDKQLRTLGLESIFTYMRKAHSALFSSDAEDDFTRFMSAVVGKDGKFSETADNIPIFTHTGDSFIKTVLKNLEELVEEMKKGGQDRGLLSHFWHLLGFSSNESKEGCKKIEVSYLAMATGDDTVMVDYAREIKEKKSRERNENVRKIYDLIYPIFEKYKNEECEGEAQNIEEWGNFWYHIRSIARNSFKLENVECEGLNHTSLWADVVNNVRSFINNVPEEFDRFRVGGRFTESFRDIGVDKLPGNSFVVWAKTTKAEIKTIDREEKEQLEEKSKQVEKRAEKANEVGAVFSEAVFDSDMDKNLKKVTIKSQVNITSAVVQHVIEYNSSPEQQDNVIRFLSSHKKHRIFGWEFGPTLLDHLYRIKKGGHPDYTKNGLILTYSIASVAALASFASTRKATVTAATTLGAILLGIAITAAIDYQKTKRKDNDEVVDQLQLLKLLGETPKYWWWPWSSKINEVTLTESQKERAEKYSSYSFLYRVILVLFTSVLTHRLILFQQNGGYMKSSLNHGSPTSGDKSQNLGVSLDGRTEETPQQQTTSSSNQQPTQHVWPSEKDSDLQAGPSGSTEQSGAMGGKESVNLLESAMVYNINLEQALHSLGFSLQILSDLDESLAHVRGLGHSEEAIKEYDSSFKEIFTKQYRQLALKFHPDKQDEETRDAQEMNNLNMMNQIMEKLYEVSKKKDSFRYTLFSKVAFNFLHQNRDKCSSFINGNVAAELRNITIWRQSHLLYSRNEFLKETQKLFDNHRIIKSFKKDFEKLVDLYIKSYCEHWISNLADLKYRCNKDENLKVIKGEIEKLLEDSIVQLMLLIKDCLKEANTELLVNNLSIENKEIKERLKRILQEPAQIAPDKCFILPVLVYSNIMKQLLDSYCYRERFSSDIPYFTNTFEKNINRGSAESSIKDYISRCSFDKLQELCKEENIQHDTTIMNFISNARYCTEYWKNQATEEEMKRVVLVQILNEYINRLKEEFKEEKTWFKRIDEEIQRIQEHIQETERKIEQEVQKAEQSAQKAEQSAQKAEQSAQKAEQETQRADKLELECTVMKLITQSIRRSKFDNELRYIVGDSEDDIVREVVQHVMNHKSSPEQVLDSIMQTIKHNEAQIKTKGIVDIELIQSAMEPFAAAVSEEQPQPRKNINEREESIESEARNFLGKENVDITCFLGCKEDDQQVEFLKNEDFKQTLIQFIKTQDSNLSQVEKVLGEKAKKELVAISTDIFKYHQEQEVPLCSIALQESNQEAVEFLERRGASEVSIGFINQVDNHGRTLLHHAACEGRSEVVKFLVNNGANPRIKDTFGRQPIHIAAGEGHVDVVGLFLLEGEGIDINEVDQSSCTPLHYAAYYDKLEMVQFLIANGANIDAQAQNGVTPLYFAASRAHLDTAKFLVEKGANINMGLAIAQNRQDIIEFFNALLLIPNSSLEGVSTCSGNTGLQK</sequence>
<dbReference type="PROSITE" id="PS50088">
    <property type="entry name" value="ANK_REPEAT"/>
    <property type="match status" value="4"/>
</dbReference>
<keyword evidence="13" id="KW-0175">Coiled coil</keyword>
<feature type="coiled-coil region" evidence="13">
    <location>
        <begin position="182"/>
        <end position="213"/>
    </location>
</feature>
<dbReference type="Pfam" id="PF12796">
    <property type="entry name" value="Ank_2"/>
    <property type="match status" value="2"/>
</dbReference>
<dbReference type="CDD" id="cd06257">
    <property type="entry name" value="DnaJ"/>
    <property type="match status" value="1"/>
</dbReference>